<feature type="region of interest" description="Disordered" evidence="2">
    <location>
        <begin position="65"/>
        <end position="102"/>
    </location>
</feature>
<feature type="compositionally biased region" description="Acidic residues" evidence="2">
    <location>
        <begin position="877"/>
        <end position="890"/>
    </location>
</feature>
<name>C3XT14_BRAFL</name>
<feature type="compositionally biased region" description="Polar residues" evidence="2">
    <location>
        <begin position="931"/>
        <end position="940"/>
    </location>
</feature>
<organism>
    <name type="scientific">Branchiostoma floridae</name>
    <name type="common">Florida lancelet</name>
    <name type="synonym">Amphioxus</name>
    <dbReference type="NCBI Taxonomy" id="7739"/>
    <lineage>
        <taxon>Eukaryota</taxon>
        <taxon>Metazoa</taxon>
        <taxon>Chordata</taxon>
        <taxon>Cephalochordata</taxon>
        <taxon>Leptocardii</taxon>
        <taxon>Amphioxiformes</taxon>
        <taxon>Branchiostomatidae</taxon>
        <taxon>Branchiostoma</taxon>
    </lineage>
</organism>
<evidence type="ECO:0000256" key="1">
    <source>
        <dbReference type="SAM" id="Coils"/>
    </source>
</evidence>
<dbReference type="AlphaFoldDB" id="C3XT14"/>
<keyword evidence="1" id="KW-0175">Coiled coil</keyword>
<protein>
    <submittedName>
        <fullName evidence="3">Uncharacterized protein</fullName>
    </submittedName>
</protein>
<accession>C3XT14</accession>
<feature type="region of interest" description="Disordered" evidence="2">
    <location>
        <begin position="869"/>
        <end position="890"/>
    </location>
</feature>
<gene>
    <name evidence="3" type="ORF">BRAFLDRAFT_97282</name>
</gene>
<feature type="compositionally biased region" description="Basic and acidic residues" evidence="2">
    <location>
        <begin position="761"/>
        <end position="773"/>
    </location>
</feature>
<feature type="coiled-coil region" evidence="1">
    <location>
        <begin position="494"/>
        <end position="521"/>
    </location>
</feature>
<feature type="region of interest" description="Disordered" evidence="2">
    <location>
        <begin position="918"/>
        <end position="940"/>
    </location>
</feature>
<reference evidence="3" key="1">
    <citation type="journal article" date="2008" name="Nature">
        <title>The amphioxus genome and the evolution of the chordate karyotype.</title>
        <authorList>
            <consortium name="US DOE Joint Genome Institute (JGI-PGF)"/>
            <person name="Putnam N.H."/>
            <person name="Butts T."/>
            <person name="Ferrier D.E.K."/>
            <person name="Furlong R.F."/>
            <person name="Hellsten U."/>
            <person name="Kawashima T."/>
            <person name="Robinson-Rechavi M."/>
            <person name="Shoguchi E."/>
            <person name="Terry A."/>
            <person name="Yu J.-K."/>
            <person name="Benito-Gutierrez E.L."/>
            <person name="Dubchak I."/>
            <person name="Garcia-Fernandez J."/>
            <person name="Gibson-Brown J.J."/>
            <person name="Grigoriev I.V."/>
            <person name="Horton A.C."/>
            <person name="de Jong P.J."/>
            <person name="Jurka J."/>
            <person name="Kapitonov V.V."/>
            <person name="Kohara Y."/>
            <person name="Kuroki Y."/>
            <person name="Lindquist E."/>
            <person name="Lucas S."/>
            <person name="Osoegawa K."/>
            <person name="Pennacchio L.A."/>
            <person name="Salamov A.A."/>
            <person name="Satou Y."/>
            <person name="Sauka-Spengler T."/>
            <person name="Schmutz J."/>
            <person name="Shin-I T."/>
            <person name="Toyoda A."/>
            <person name="Bronner-Fraser M."/>
            <person name="Fujiyama A."/>
            <person name="Holland L.Z."/>
            <person name="Holland P.W.H."/>
            <person name="Satoh N."/>
            <person name="Rokhsar D.S."/>
        </authorList>
    </citation>
    <scope>NUCLEOTIDE SEQUENCE [LARGE SCALE GENOMIC DNA]</scope>
    <source>
        <strain evidence="3">S238N-H82</strain>
        <tissue evidence="3">Testes</tissue>
    </source>
</reference>
<feature type="region of interest" description="Disordered" evidence="2">
    <location>
        <begin position="744"/>
        <end position="780"/>
    </location>
</feature>
<sequence>MQLQFNVDRTEVCRNAWCRPYGIDKNAYYKHLKDSKLGHRRGRSLSSKCISVVVWFGQESAMSTTESTATSASSSVPETTQPENVQPEDAEPPASRMTTPRSRASVFNVEPAAEVTTPRSSSPLFDETVAMDVEDVDLPTPTSGNSMASTDGSWKIRPFWAAGYSCGIRRKTYGSLWHRAIRTAILVSLGSKTTTSDNCCSHCQEEKEAHLVQQPTDLHLLHINAQLQVQFNRLDDVIEALKDQFGEVGTLNQIAIWKHVDQVLTQELVAISRSSSIRSRKVATTLHKEISEQAESTPAAEEPVRRLFASPKGRDAEIGPTPSCTNTPRVKRRKLFGSEWVDTHYVESFNNSLLQYHDKRIVFGNSQYTIQSHLAIKDWQRPRHIQGQIKLYRVVNHMLTPLRTISCPANYVRKLNKYQMVAVKKYAGHDRHWTDTFSDSDHDEEVVVVPEIEPHKLHPELAKLEPQICQRLFGRMVVIPFERVALHKLGNVERTDCERNLKEAKEMASREIEQVIALRKKLAVVDSEGKLRPSPAFLQDMPGLVAKFEAIMPNDEGRSARNYATIARIVLGLLQIAGMEDEEEPFWQFVTDKIGPQIRGMQQRAGVAGVPATPQTSANWLSLVFQALQTLDRLDILEMVNPSIQPRTANPDCDCAEAVAFHCESLENFLEKNYEHLDHLSVKGALKRHGGCVSLKTIFADRGKDPGLDHMPAKLDHRLKALKAKKSYNRDSVPSKLAIQKIASEGRQSRSTKGGLSLAEIAKRQRASTEGRDVPGYLQNITKDNRTQGTMEQSQKELKRVRCNKRKFTSLEAFADAYEDDHKKLCREYYDGLEGGKIQMERSSIGVKDDNTASTFNVEPAVGVTTLRSSSPINIDSDSDNGMDEGEDGDDVEETRMARGLVPRPVYLSNLDAAVRQRSSGMGGDKLPGACSSTIEQAKP</sequence>
<evidence type="ECO:0000313" key="3">
    <source>
        <dbReference type="EMBL" id="EEN68747.1"/>
    </source>
</evidence>
<evidence type="ECO:0000256" key="2">
    <source>
        <dbReference type="SAM" id="MobiDB-lite"/>
    </source>
</evidence>
<dbReference type="EMBL" id="GG666461">
    <property type="protein sequence ID" value="EEN68747.1"/>
    <property type="molecule type" value="Genomic_DNA"/>
</dbReference>
<feature type="compositionally biased region" description="Low complexity" evidence="2">
    <location>
        <begin position="65"/>
        <end position="80"/>
    </location>
</feature>
<dbReference type="InParanoid" id="C3XT14"/>
<proteinExistence type="predicted"/>